<dbReference type="OrthoDB" id="10055769at2759"/>
<feature type="region of interest" description="Disordered" evidence="2">
    <location>
        <begin position="129"/>
        <end position="185"/>
    </location>
</feature>
<dbReference type="EMBL" id="KB644415">
    <property type="protein sequence ID" value="EPS34886.1"/>
    <property type="molecule type" value="Genomic_DNA"/>
</dbReference>
<dbReference type="Proteomes" id="UP000019376">
    <property type="component" value="Unassembled WGS sequence"/>
</dbReference>
<gene>
    <name evidence="4" type="ORF">PDE_09850</name>
</gene>
<dbReference type="eggNOG" id="KOG0988">
    <property type="taxonomic scope" value="Eukaryota"/>
</dbReference>
<dbReference type="PANTHER" id="PTHR23079">
    <property type="entry name" value="RNA-DEPENDENT RNA POLYMERASE"/>
    <property type="match status" value="1"/>
</dbReference>
<dbReference type="PANTHER" id="PTHR23079:SF14">
    <property type="entry name" value="RNA-DEPENDENT RNA POLYMERASE"/>
    <property type="match status" value="1"/>
</dbReference>
<sequence>MSITPQYSRQSVGNFIDHLNRQYGLEIPNPKICSPQALENQNSLRWRVYKGTKRLFYQRRVGFERLVYGFGEWVEGQDRPVEPTARPARSKRQHSEEPGLLEDEEKEKRLRYLLNLIEDEIWEVDGGTVRGKRISGNSTERSAPSVSPKERRLIQIGGDDDEDEFHTAPNSPTKAARPVQPPGLDLDKLELTRQDGEDDEAVRELGAMRPPPSSFVERLTAVQTAARRDPIKRYDAVSSAIHEDLNTSFMTTTTTASSVFTSRYDRSFDTTVTDITEPLTTQTTYTDSVVDWMERTVDADLSDQQMAGVYGQGERDAIFKDLVQSLLQDGPFSYKQTLGGKVPLRFRYELERIGRAWNVPLSEMFRGDHDPFGTQDSFWEWIRNDHTQRHGQDVPERSPARAWDAAVDTFKTERASEVVIMSGKLDWCLQSEPGILKLNLMPLKTDKTCRFHRRFGSDRFLTLTLLAPARPPKHLRYLDHPSVLRESIAYWLTQHDHHCLGRTWRPFYVEQGKSKTKERKDPYFHVELFAIDGIDFIHRPLHMRQPIAPPNQKGDAHTPMSVEDLLEWHMPSSENGDQSNCKLFQRISLGLSKTCASVALQPSQVLRLRDDPSRKLQMNDGCALMSRGLANAICDNLGITGPTPSAFQGRIAGAKGLWMVDRHQSSIRSFCQVDIGHANGIWIQISDTQLKIFPHPQDWADDYDPEKLVFEVVKWSKPLNPVNLNIQLLVILAHRSNCRNYIAELTRKSIRDPYDKLAEVLERDSNVACRALLQELKPCGGNLANKARQLDQWVANDAEFIMHMCEAGFSPQSFYPLRKRIRYFLNEILERYIEDLHILVPLSTYAFCIADPYGVLQPDEIHFGFSKNWKDPSGTFEDNILEGMDVLVGRLPAHLPSDIQRRRAAWKSELRHFKDVIVFPTTGDQPLADLLSGGDYDGDTPWICWDPRIVETFRNQPKPTEALPVEHFGLTRYSKPMSQVHSTEEFLQGAFEFNLTVSNLGRCTLEHERIAYHKSLDCSEAKELACLLGHLVDGRKGGVHLSEPAWQAFRQKISPSGRAPPAYRDSKQKPKMANIIDYLKFEVVWTERRHILSELERRFPETESFDQLDEDLIRPWRDAQSAAKIDRDQASGGDLDHILDRVSQSIGTLHKNWIDLKNDNEPYTTRLRKTAEAARSLDPPETGTHPLAHTWRNSSYEWRNLLASCCYHRYRNSLFPFHAFGDTLCQLKASTRPFRSITNEMVACLRINQKMANRLVAGELLAQGVEEAADSQYEGEDAIVEAVSWNQDAQFYDELDDGMSVE</sequence>
<comment type="catalytic activity">
    <reaction evidence="1">
        <text>RNA(n) + a ribonucleoside 5'-triphosphate = RNA(n+1) + diphosphate</text>
        <dbReference type="Rhea" id="RHEA:21248"/>
        <dbReference type="Rhea" id="RHEA-COMP:14527"/>
        <dbReference type="Rhea" id="RHEA-COMP:17342"/>
        <dbReference type="ChEBI" id="CHEBI:33019"/>
        <dbReference type="ChEBI" id="CHEBI:61557"/>
        <dbReference type="ChEBI" id="CHEBI:140395"/>
        <dbReference type="EC" id="2.7.7.48"/>
    </reaction>
</comment>
<dbReference type="STRING" id="933388.S8A192"/>
<dbReference type="HOGENOM" id="CLU_002322_0_0_1"/>
<keyword evidence="1" id="KW-0808">Transferase</keyword>
<accession>S8A192</accession>
<evidence type="ECO:0000256" key="2">
    <source>
        <dbReference type="SAM" id="MobiDB-lite"/>
    </source>
</evidence>
<keyword evidence="5" id="KW-1185">Reference proteome</keyword>
<protein>
    <recommendedName>
        <fullName evidence="1">RNA-dependent RNA polymerase</fullName>
        <ecNumber evidence="1">2.7.7.48</ecNumber>
    </recommendedName>
</protein>
<evidence type="ECO:0000256" key="1">
    <source>
        <dbReference type="RuleBase" id="RU363098"/>
    </source>
</evidence>
<dbReference type="InterPro" id="IPR007855">
    <property type="entry name" value="RDRP"/>
</dbReference>
<dbReference type="GO" id="GO:0031380">
    <property type="term" value="C:nuclear RNA-directed RNA polymerase complex"/>
    <property type="evidence" value="ECO:0007669"/>
    <property type="project" value="TreeGrafter"/>
</dbReference>
<reference evidence="4 5" key="1">
    <citation type="journal article" date="2013" name="PLoS ONE">
        <title>Genomic and secretomic analyses reveal unique features of the lignocellulolytic enzyme system of Penicillium decumbens.</title>
        <authorList>
            <person name="Liu G."/>
            <person name="Zhang L."/>
            <person name="Wei X."/>
            <person name="Zou G."/>
            <person name="Qin Y."/>
            <person name="Ma L."/>
            <person name="Li J."/>
            <person name="Zheng H."/>
            <person name="Wang S."/>
            <person name="Wang C."/>
            <person name="Xun L."/>
            <person name="Zhao G.-P."/>
            <person name="Zhou Z."/>
            <person name="Qu Y."/>
        </authorList>
    </citation>
    <scope>NUCLEOTIDE SEQUENCE [LARGE SCALE GENOMIC DNA]</scope>
    <source>
        <strain evidence="5">114-2 / CGMCC 5302</strain>
    </source>
</reference>
<organism evidence="4 5">
    <name type="scientific">Penicillium oxalicum (strain 114-2 / CGMCC 5302)</name>
    <name type="common">Penicillium decumbens</name>
    <dbReference type="NCBI Taxonomy" id="933388"/>
    <lineage>
        <taxon>Eukaryota</taxon>
        <taxon>Fungi</taxon>
        <taxon>Dikarya</taxon>
        <taxon>Ascomycota</taxon>
        <taxon>Pezizomycotina</taxon>
        <taxon>Eurotiomycetes</taxon>
        <taxon>Eurotiomycetidae</taxon>
        <taxon>Eurotiales</taxon>
        <taxon>Aspergillaceae</taxon>
        <taxon>Penicillium</taxon>
    </lineage>
</organism>
<proteinExistence type="inferred from homology"/>
<keyword evidence="1" id="KW-0548">Nucleotidyltransferase</keyword>
<dbReference type="Gene3D" id="1.10.8.790">
    <property type="entry name" value="RNA-dependent RNA polymerase, slab domain, helical subdomain-like"/>
    <property type="match status" value="1"/>
</dbReference>
<name>S8A192_PENO1</name>
<dbReference type="EC" id="2.7.7.48" evidence="1"/>
<dbReference type="PhylomeDB" id="S8A192"/>
<dbReference type="GO" id="GO:0030422">
    <property type="term" value="P:siRNA processing"/>
    <property type="evidence" value="ECO:0007669"/>
    <property type="project" value="TreeGrafter"/>
</dbReference>
<dbReference type="Pfam" id="PF05183">
    <property type="entry name" value="RdRP"/>
    <property type="match status" value="1"/>
</dbReference>
<evidence type="ECO:0000259" key="3">
    <source>
        <dbReference type="Pfam" id="PF05183"/>
    </source>
</evidence>
<dbReference type="InterPro" id="IPR057596">
    <property type="entry name" value="RDRP_core"/>
</dbReference>
<feature type="compositionally biased region" description="Polar residues" evidence="2">
    <location>
        <begin position="135"/>
        <end position="145"/>
    </location>
</feature>
<keyword evidence="1" id="KW-0696">RNA-directed RNA polymerase</keyword>
<evidence type="ECO:0000313" key="5">
    <source>
        <dbReference type="Proteomes" id="UP000019376"/>
    </source>
</evidence>
<keyword evidence="1" id="KW-0694">RNA-binding</keyword>
<dbReference type="GO" id="GO:0003968">
    <property type="term" value="F:RNA-directed RNA polymerase activity"/>
    <property type="evidence" value="ECO:0007669"/>
    <property type="project" value="UniProtKB-KW"/>
</dbReference>
<feature type="region of interest" description="Disordered" evidence="2">
    <location>
        <begin position="78"/>
        <end position="103"/>
    </location>
</feature>
<comment type="similarity">
    <text evidence="1">Belongs to the RdRP family.</text>
</comment>
<feature type="domain" description="RDRP core" evidence="3">
    <location>
        <begin position="438"/>
        <end position="1083"/>
    </location>
</feature>
<evidence type="ECO:0000313" key="4">
    <source>
        <dbReference type="EMBL" id="EPS34886.1"/>
    </source>
</evidence>
<dbReference type="GO" id="GO:0003723">
    <property type="term" value="F:RNA binding"/>
    <property type="evidence" value="ECO:0007669"/>
    <property type="project" value="UniProtKB-KW"/>
</dbReference>